<keyword evidence="8" id="KW-1185">Reference proteome</keyword>
<protein>
    <recommendedName>
        <fullName evidence="6">Hcy-binding domain-containing protein</fullName>
    </recommendedName>
</protein>
<dbReference type="PANTHER" id="PTHR46015:SF1">
    <property type="entry name" value="HOMOCYSTEINE S-METHYLTRANSFERASE-LIKE ISOFORM 1"/>
    <property type="match status" value="1"/>
</dbReference>
<gene>
    <name evidence="7" type="ORF">PSTG_08933</name>
</gene>
<proteinExistence type="predicted"/>
<keyword evidence="3 5" id="KW-0479">Metal-binding</keyword>
<dbReference type="OrthoDB" id="261426at2759"/>
<evidence type="ECO:0000256" key="1">
    <source>
        <dbReference type="ARBA" id="ARBA00022603"/>
    </source>
</evidence>
<dbReference type="GO" id="GO:0009086">
    <property type="term" value="P:methionine biosynthetic process"/>
    <property type="evidence" value="ECO:0007669"/>
    <property type="project" value="TreeGrafter"/>
</dbReference>
<comment type="cofactor">
    <cofactor evidence="5">
        <name>Zn(2+)</name>
        <dbReference type="ChEBI" id="CHEBI:29105"/>
    </cofactor>
</comment>
<keyword evidence="2 5" id="KW-0808">Transferase</keyword>
<dbReference type="InterPro" id="IPR003726">
    <property type="entry name" value="HCY_dom"/>
</dbReference>
<dbReference type="Proteomes" id="UP000054564">
    <property type="component" value="Unassembled WGS sequence"/>
</dbReference>
<dbReference type="GO" id="GO:0008898">
    <property type="term" value="F:S-adenosylmethionine-homocysteine S-methyltransferase activity"/>
    <property type="evidence" value="ECO:0007669"/>
    <property type="project" value="TreeGrafter"/>
</dbReference>
<organism evidence="7 8">
    <name type="scientific">Puccinia striiformis f. sp. tritici PST-78</name>
    <dbReference type="NCBI Taxonomy" id="1165861"/>
    <lineage>
        <taxon>Eukaryota</taxon>
        <taxon>Fungi</taxon>
        <taxon>Dikarya</taxon>
        <taxon>Basidiomycota</taxon>
        <taxon>Pucciniomycotina</taxon>
        <taxon>Pucciniomycetes</taxon>
        <taxon>Pucciniales</taxon>
        <taxon>Pucciniaceae</taxon>
        <taxon>Puccinia</taxon>
    </lineage>
</organism>
<dbReference type="EMBL" id="AJIL01000064">
    <property type="protein sequence ID" value="KNE97712.1"/>
    <property type="molecule type" value="Genomic_DNA"/>
</dbReference>
<evidence type="ECO:0000313" key="7">
    <source>
        <dbReference type="EMBL" id="KNE97712.1"/>
    </source>
</evidence>
<dbReference type="GO" id="GO:0046872">
    <property type="term" value="F:metal ion binding"/>
    <property type="evidence" value="ECO:0007669"/>
    <property type="project" value="UniProtKB-KW"/>
</dbReference>
<feature type="binding site" evidence="5">
    <location>
        <position position="261"/>
    </location>
    <ligand>
        <name>Zn(2+)</name>
        <dbReference type="ChEBI" id="CHEBI:29105"/>
    </ligand>
</feature>
<evidence type="ECO:0000256" key="2">
    <source>
        <dbReference type="ARBA" id="ARBA00022679"/>
    </source>
</evidence>
<keyword evidence="4 5" id="KW-0862">Zinc</keyword>
<dbReference type="Gene3D" id="3.20.20.330">
    <property type="entry name" value="Homocysteine-binding-like domain"/>
    <property type="match status" value="1"/>
</dbReference>
<dbReference type="STRING" id="1165861.A0A0L0VEH4"/>
<comment type="caution">
    <text evidence="7">The sequence shown here is derived from an EMBL/GenBank/DDBJ whole genome shotgun (WGS) entry which is preliminary data.</text>
</comment>
<name>A0A0L0VEH4_9BASI</name>
<dbReference type="PANTHER" id="PTHR46015">
    <property type="entry name" value="ZGC:172121"/>
    <property type="match status" value="1"/>
</dbReference>
<feature type="binding site" evidence="5">
    <location>
        <position position="340"/>
    </location>
    <ligand>
        <name>Zn(2+)</name>
        <dbReference type="ChEBI" id="CHEBI:29105"/>
    </ligand>
</feature>
<feature type="domain" description="Hcy-binding" evidence="6">
    <location>
        <begin position="2"/>
        <end position="354"/>
    </location>
</feature>
<reference evidence="8" key="1">
    <citation type="submission" date="2014-03" db="EMBL/GenBank/DDBJ databases">
        <title>The Genome Sequence of Puccinia striiformis f. sp. tritici PST-78.</title>
        <authorList>
            <consortium name="The Broad Institute Genome Sequencing Platform"/>
            <person name="Cuomo C."/>
            <person name="Hulbert S."/>
            <person name="Chen X."/>
            <person name="Walker B."/>
            <person name="Young S.K."/>
            <person name="Zeng Q."/>
            <person name="Gargeya S."/>
            <person name="Fitzgerald M."/>
            <person name="Haas B."/>
            <person name="Abouelleil A."/>
            <person name="Alvarado L."/>
            <person name="Arachchi H.M."/>
            <person name="Berlin A.M."/>
            <person name="Chapman S.B."/>
            <person name="Goldberg J."/>
            <person name="Griggs A."/>
            <person name="Gujja S."/>
            <person name="Hansen M."/>
            <person name="Howarth C."/>
            <person name="Imamovic A."/>
            <person name="Larimer J."/>
            <person name="McCowan C."/>
            <person name="Montmayeur A."/>
            <person name="Murphy C."/>
            <person name="Neiman D."/>
            <person name="Pearson M."/>
            <person name="Priest M."/>
            <person name="Roberts A."/>
            <person name="Saif S."/>
            <person name="Shea T."/>
            <person name="Sisk P."/>
            <person name="Sykes S."/>
            <person name="Wortman J."/>
            <person name="Nusbaum C."/>
            <person name="Birren B."/>
        </authorList>
    </citation>
    <scope>NUCLEOTIDE SEQUENCE [LARGE SCALE GENOMIC DNA]</scope>
    <source>
        <strain evidence="8">race PST-78</strain>
    </source>
</reference>
<dbReference type="AlphaFoldDB" id="A0A0L0VEH4"/>
<evidence type="ECO:0000256" key="4">
    <source>
        <dbReference type="ARBA" id="ARBA00022833"/>
    </source>
</evidence>
<evidence type="ECO:0000256" key="3">
    <source>
        <dbReference type="ARBA" id="ARBA00022723"/>
    </source>
</evidence>
<evidence type="ECO:0000259" key="6">
    <source>
        <dbReference type="PROSITE" id="PS50970"/>
    </source>
</evidence>
<dbReference type="Pfam" id="PF02574">
    <property type="entry name" value="S-methyl_trans"/>
    <property type="match status" value="1"/>
</dbReference>
<dbReference type="PROSITE" id="PS50970">
    <property type="entry name" value="HCY"/>
    <property type="match status" value="1"/>
</dbReference>
<feature type="binding site" evidence="5">
    <location>
        <position position="339"/>
    </location>
    <ligand>
        <name>Zn(2+)</name>
        <dbReference type="ChEBI" id="CHEBI:29105"/>
    </ligand>
</feature>
<dbReference type="InterPro" id="IPR051486">
    <property type="entry name" value="Hcy_S-methyltransferase"/>
</dbReference>
<dbReference type="InterPro" id="IPR036589">
    <property type="entry name" value="HCY_dom_sf"/>
</dbReference>
<sequence length="369" mass="40891">MERLFPEQHHPRFLLLDGGSGTTLEDEFGCKLMSQVWSSELLLSRPEILSSLHRAWETAGAQIISTASYQGTREGFKTLLSNSNSQETDGTDKSLQLLRSSVSLARDSLVRNDTRVALSLGPYGATLVPGREYSGVYPEPYDSEEKLMNFHFDRLMDYAQDRSTWDKVDLVLFETIPNLTEALAIRRAWKKLEQTLFDHLPEGSHGERSGNPLSSKFWAMSFVFPTPNGQFPTGETPLEVLGAALQIDADLAEPSGIGINCTKLDSLEPILEAWTSSTIGCIDRSKTWLWLYPDGGPTYDPANRSWNGSPITHLEWANQLFTIASKFHDAWAGIVLGGCCKAGTPHIRALHQLLSSSTSVNLQDSLIDT</sequence>
<keyword evidence="1 5" id="KW-0489">Methyltransferase</keyword>
<evidence type="ECO:0000256" key="5">
    <source>
        <dbReference type="PROSITE-ProRule" id="PRU00333"/>
    </source>
</evidence>
<evidence type="ECO:0000313" key="8">
    <source>
        <dbReference type="Proteomes" id="UP000054564"/>
    </source>
</evidence>
<dbReference type="GO" id="GO:0032259">
    <property type="term" value="P:methylation"/>
    <property type="evidence" value="ECO:0007669"/>
    <property type="project" value="UniProtKB-KW"/>
</dbReference>
<dbReference type="GO" id="GO:0033528">
    <property type="term" value="P:S-methylmethionine cycle"/>
    <property type="evidence" value="ECO:0007669"/>
    <property type="project" value="TreeGrafter"/>
</dbReference>
<accession>A0A0L0VEH4</accession>
<dbReference type="SUPFAM" id="SSF82282">
    <property type="entry name" value="Homocysteine S-methyltransferase"/>
    <property type="match status" value="1"/>
</dbReference>